<feature type="chain" id="PRO_5046441103" evidence="1">
    <location>
        <begin position="21"/>
        <end position="339"/>
    </location>
</feature>
<dbReference type="EMBL" id="JBHUOZ010000002">
    <property type="protein sequence ID" value="MFD2919881.1"/>
    <property type="molecule type" value="Genomic_DNA"/>
</dbReference>
<organism evidence="2 3">
    <name type="scientific">Terrimonas rubra</name>
    <dbReference type="NCBI Taxonomy" id="1035890"/>
    <lineage>
        <taxon>Bacteria</taxon>
        <taxon>Pseudomonadati</taxon>
        <taxon>Bacteroidota</taxon>
        <taxon>Chitinophagia</taxon>
        <taxon>Chitinophagales</taxon>
        <taxon>Chitinophagaceae</taxon>
        <taxon>Terrimonas</taxon>
    </lineage>
</organism>
<gene>
    <name evidence="2" type="ORF">ACFS6H_09200</name>
</gene>
<dbReference type="Pfam" id="PF11751">
    <property type="entry name" value="PorP_SprF"/>
    <property type="match status" value="1"/>
</dbReference>
<evidence type="ECO:0000313" key="2">
    <source>
        <dbReference type="EMBL" id="MFD2919881.1"/>
    </source>
</evidence>
<dbReference type="InterPro" id="IPR019861">
    <property type="entry name" value="PorP/SprF_Bacteroidetes"/>
</dbReference>
<protein>
    <submittedName>
        <fullName evidence="2">PorP/SprF family type IX secretion system membrane protein</fullName>
    </submittedName>
</protein>
<feature type="signal peptide" evidence="1">
    <location>
        <begin position="1"/>
        <end position="20"/>
    </location>
</feature>
<dbReference type="Proteomes" id="UP001597511">
    <property type="component" value="Unassembled WGS sequence"/>
</dbReference>
<reference evidence="3" key="1">
    <citation type="journal article" date="2019" name="Int. J. Syst. Evol. Microbiol.">
        <title>The Global Catalogue of Microorganisms (GCM) 10K type strain sequencing project: providing services to taxonomists for standard genome sequencing and annotation.</title>
        <authorList>
            <consortium name="The Broad Institute Genomics Platform"/>
            <consortium name="The Broad Institute Genome Sequencing Center for Infectious Disease"/>
            <person name="Wu L."/>
            <person name="Ma J."/>
        </authorList>
    </citation>
    <scope>NUCLEOTIDE SEQUENCE [LARGE SCALE GENOMIC DNA]</scope>
    <source>
        <strain evidence="3">KCTC 23299</strain>
    </source>
</reference>
<dbReference type="RefSeq" id="WP_386097746.1">
    <property type="nucleotide sequence ID" value="NZ_JBHUOZ010000002.1"/>
</dbReference>
<sequence length="339" mass="37061">MKKILLTVLGCVAMVVVSKAQDPNFSQFFASPLTLNPALTGKFDGVIRVAGNYRNQWPSISNAFNTYTVSADMGILQNRIPEGDQFGVGLIGFSDKAGDGVLVTNHVGLSVAYHKSLDENLNHQIGAGFQGMYTNKRLDVSRLKFGDMLTPFGFTGISEETLVGQGNQALHYFDLNAGVFYNGSTDGYNNFYLGASMYHINRPKESFNGANFILNPRTTIQAGGKIPLGSSYNYLHLAANHSMQAKANNTSVGGAVSVNVNNDEDNPTNVYLGSWYRFGDAVIPYMGLEFGEFRFGASYDVNISKLKAASNARGGVEISLIYIRKYVDPNMRKLNCPRF</sequence>
<accession>A0ABW6A6K0</accession>
<name>A0ABW6A6K0_9BACT</name>
<comment type="caution">
    <text evidence="2">The sequence shown here is derived from an EMBL/GenBank/DDBJ whole genome shotgun (WGS) entry which is preliminary data.</text>
</comment>
<evidence type="ECO:0000313" key="3">
    <source>
        <dbReference type="Proteomes" id="UP001597511"/>
    </source>
</evidence>
<evidence type="ECO:0000256" key="1">
    <source>
        <dbReference type="SAM" id="SignalP"/>
    </source>
</evidence>
<keyword evidence="3" id="KW-1185">Reference proteome</keyword>
<proteinExistence type="predicted"/>
<keyword evidence="1" id="KW-0732">Signal</keyword>
<dbReference type="NCBIfam" id="TIGR03519">
    <property type="entry name" value="T9SS_PorP_fam"/>
    <property type="match status" value="1"/>
</dbReference>